<dbReference type="CDD" id="cd14948">
    <property type="entry name" value="BACON"/>
    <property type="match status" value="2"/>
</dbReference>
<name>A0A1Y3YX37_9BACE</name>
<dbReference type="EMBL" id="NFII01000002">
    <property type="protein sequence ID" value="OUO02405.1"/>
    <property type="molecule type" value="Genomic_DNA"/>
</dbReference>
<feature type="domain" description="BACON" evidence="1">
    <location>
        <begin position="58"/>
        <end position="109"/>
    </location>
</feature>
<dbReference type="AlphaFoldDB" id="A0A1Y3YX37"/>
<feature type="domain" description="BACON" evidence="1">
    <location>
        <begin position="350"/>
        <end position="406"/>
    </location>
</feature>
<organism evidence="2 3">
    <name type="scientific">Bacteroides clarus</name>
    <dbReference type="NCBI Taxonomy" id="626929"/>
    <lineage>
        <taxon>Bacteria</taxon>
        <taxon>Pseudomonadati</taxon>
        <taxon>Bacteroidota</taxon>
        <taxon>Bacteroidia</taxon>
        <taxon>Bacteroidales</taxon>
        <taxon>Bacteroidaceae</taxon>
        <taxon>Bacteroides</taxon>
    </lineage>
</organism>
<dbReference type="InterPro" id="IPR024361">
    <property type="entry name" value="BACON"/>
</dbReference>
<evidence type="ECO:0000313" key="2">
    <source>
        <dbReference type="EMBL" id="OUO02405.1"/>
    </source>
</evidence>
<accession>A0A1Y3YX37</accession>
<proteinExistence type="predicted"/>
<reference evidence="3" key="1">
    <citation type="submission" date="2017-04" db="EMBL/GenBank/DDBJ databases">
        <title>Function of individual gut microbiota members based on whole genome sequencing of pure cultures obtained from chicken caecum.</title>
        <authorList>
            <person name="Medvecky M."/>
            <person name="Cejkova D."/>
            <person name="Polansky O."/>
            <person name="Karasova D."/>
            <person name="Kubasova T."/>
            <person name="Cizek A."/>
            <person name="Rychlik I."/>
        </authorList>
    </citation>
    <scope>NUCLEOTIDE SEQUENCE [LARGE SCALE GENOMIC DNA]</scope>
    <source>
        <strain evidence="3">An43</strain>
    </source>
</reference>
<dbReference type="InterPro" id="IPR013783">
    <property type="entry name" value="Ig-like_fold"/>
</dbReference>
<dbReference type="Pfam" id="PF13004">
    <property type="entry name" value="BACON"/>
    <property type="match status" value="2"/>
</dbReference>
<protein>
    <recommendedName>
        <fullName evidence="1">BACON domain-containing protein</fullName>
    </recommendedName>
</protein>
<dbReference type="Proteomes" id="UP000195386">
    <property type="component" value="Unassembled WGS sequence"/>
</dbReference>
<gene>
    <name evidence="2" type="ORF">B5F97_02470</name>
</gene>
<comment type="caution">
    <text evidence="2">The sequence shown here is derived from an EMBL/GenBank/DDBJ whole genome shotgun (WGS) entry which is preliminary data.</text>
</comment>
<sequence length="609" mass="66936">MKKLTWISFLLCLILASCKEYNEVRIMPEFNNSETEVTLYKNIGSSATVVINTTADDITAEYDADWLSVDVNKRRVIYTITAANETGEPRIALVKLYSGEWMQEITVTQRELEESEIKLLKVGDLTEDGLGMIFWVDPENPEVGKAISLQRRVGACELPYKMNGAFSTVNGIENTALFASPSSNDAVVFCTSIGEGWYMPASEELAELFDAYNGIAHDDPAFVANNAEAITDTEKSARAKFEKMLADLGGDPINSAATGAGESYWSSTEVSTVADGKNAIYVRFGKYLSQGGSKEGSTRYARAMKLVGNYKFPEEPATLKVSPSKVDLASEEGASKEVTVTTNKDTYTYIVEGEDITWIKAEQNEDIVTFTALSANTSDKERSVTVTFTTGSEDNQATVEVIVTQEKMPVASAFTIGEYVDMDKGVQLAEGGIVFWAEGNEAKILALKRIEQPLSWVSDESVKSTAVGCTDRNDGAVNTEMMTLCGFADKIPVLNYCHDGWYVPAIEEMNDVFIAYNGGPASAPGLKPDAITDTEKSAREAWDKLFTDRGGDVMNSNLTTIDVYWTSTESADPSKAFFIRLGQWEADKTGSKYQSKPTRYWRLVRKVSK</sequence>
<dbReference type="Gene3D" id="2.60.40.10">
    <property type="entry name" value="Immunoglobulins"/>
    <property type="match status" value="1"/>
</dbReference>
<evidence type="ECO:0000259" key="1">
    <source>
        <dbReference type="Pfam" id="PF13004"/>
    </source>
</evidence>
<dbReference type="RefSeq" id="WP_087425335.1">
    <property type="nucleotide sequence ID" value="NZ_CAMMFP010000010.1"/>
</dbReference>
<evidence type="ECO:0000313" key="3">
    <source>
        <dbReference type="Proteomes" id="UP000195386"/>
    </source>
</evidence>
<dbReference type="PROSITE" id="PS51257">
    <property type="entry name" value="PROKAR_LIPOPROTEIN"/>
    <property type="match status" value="1"/>
</dbReference>